<dbReference type="PANTHER" id="PTHR28008:SF1">
    <property type="entry name" value="DOMAIN PROTEIN, PUTATIVE (AFU_ORTHOLOGUE AFUA_3G10980)-RELATED"/>
    <property type="match status" value="1"/>
</dbReference>
<keyword evidence="1" id="KW-0472">Membrane</keyword>
<accession>A0ABR5NLU9</accession>
<evidence type="ECO:0000313" key="2">
    <source>
        <dbReference type="EMBL" id="KRG59019.1"/>
    </source>
</evidence>
<gene>
    <name evidence="2" type="ORF">ABB22_05010</name>
</gene>
<keyword evidence="1" id="KW-1133">Transmembrane helix</keyword>
<dbReference type="Proteomes" id="UP000050902">
    <property type="component" value="Unassembled WGS sequence"/>
</dbReference>
<feature type="transmembrane region" description="Helical" evidence="1">
    <location>
        <begin position="17"/>
        <end position="38"/>
    </location>
</feature>
<evidence type="ECO:0000256" key="1">
    <source>
        <dbReference type="SAM" id="Phobius"/>
    </source>
</evidence>
<keyword evidence="1" id="KW-0812">Transmembrane</keyword>
<sequence>MAPVSCPLFKPLRHLPFWIGLWALAVLGVIVVCLIPPPPLPPLPENGDKAEHFIAYFLLSASAVQLFRRGRALPAVGLGLVAMGVCIEFAQGALTDTRSADPFDALANTVGVAVGLATAFTPLRDLLLRLQPAHPVRGAL</sequence>
<organism evidence="2 3">
    <name type="scientific">Stenotrophomonas nitritireducens</name>
    <dbReference type="NCBI Taxonomy" id="83617"/>
    <lineage>
        <taxon>Bacteria</taxon>
        <taxon>Pseudomonadati</taxon>
        <taxon>Pseudomonadota</taxon>
        <taxon>Gammaproteobacteria</taxon>
        <taxon>Lysobacterales</taxon>
        <taxon>Lysobacteraceae</taxon>
        <taxon>Stenotrophomonas</taxon>
    </lineage>
</organism>
<dbReference type="PANTHER" id="PTHR28008">
    <property type="entry name" value="DOMAIN PROTEIN, PUTATIVE (AFU_ORTHOLOGUE AFUA_3G10980)-RELATED"/>
    <property type="match status" value="1"/>
</dbReference>
<feature type="transmembrane region" description="Helical" evidence="1">
    <location>
        <begin position="50"/>
        <end position="67"/>
    </location>
</feature>
<proteinExistence type="predicted"/>
<reference evidence="2 3" key="1">
    <citation type="submission" date="2015-05" db="EMBL/GenBank/DDBJ databases">
        <title>Genome sequencing and analysis of members of genus Stenotrophomonas.</title>
        <authorList>
            <person name="Patil P.P."/>
            <person name="Midha S."/>
            <person name="Patil P.B."/>
        </authorList>
    </citation>
    <scope>NUCLEOTIDE SEQUENCE [LARGE SCALE GENOMIC DNA]</scope>
    <source>
        <strain evidence="2 3">DSM 12575</strain>
    </source>
</reference>
<dbReference type="EMBL" id="LDJG01000006">
    <property type="protein sequence ID" value="KRG59019.1"/>
    <property type="molecule type" value="Genomic_DNA"/>
</dbReference>
<name>A0ABR5NLU9_9GAMM</name>
<protein>
    <submittedName>
        <fullName evidence="2">Membrane protein</fullName>
    </submittedName>
</protein>
<comment type="caution">
    <text evidence="2">The sequence shown here is derived from an EMBL/GenBank/DDBJ whole genome shotgun (WGS) entry which is preliminary data.</text>
</comment>
<keyword evidence="3" id="KW-1185">Reference proteome</keyword>
<evidence type="ECO:0000313" key="3">
    <source>
        <dbReference type="Proteomes" id="UP000050902"/>
    </source>
</evidence>
<feature type="transmembrane region" description="Helical" evidence="1">
    <location>
        <begin position="105"/>
        <end position="123"/>
    </location>
</feature>
<feature type="transmembrane region" description="Helical" evidence="1">
    <location>
        <begin position="72"/>
        <end position="93"/>
    </location>
</feature>